<reference evidence="2 3" key="1">
    <citation type="submission" date="2017-04" db="EMBL/GenBank/DDBJ databases">
        <title>Draft genome sequence of Marssonina coronaria NL1: causal agent of apple blotch.</title>
        <authorList>
            <person name="Cheng Q."/>
        </authorList>
    </citation>
    <scope>NUCLEOTIDE SEQUENCE [LARGE SCALE GENOMIC DNA]</scope>
    <source>
        <strain evidence="2 3">NL1</strain>
    </source>
</reference>
<accession>A0A218YTC0</accession>
<gene>
    <name evidence="2" type="ORF">B2J93_8177</name>
</gene>
<keyword evidence="3" id="KW-1185">Reference proteome</keyword>
<evidence type="ECO:0000313" key="3">
    <source>
        <dbReference type="Proteomes" id="UP000242519"/>
    </source>
</evidence>
<dbReference type="Proteomes" id="UP000242519">
    <property type="component" value="Unassembled WGS sequence"/>
</dbReference>
<feature type="region of interest" description="Disordered" evidence="1">
    <location>
        <begin position="66"/>
        <end position="88"/>
    </location>
</feature>
<comment type="caution">
    <text evidence="2">The sequence shown here is derived from an EMBL/GenBank/DDBJ whole genome shotgun (WGS) entry which is preliminary data.</text>
</comment>
<evidence type="ECO:0000313" key="2">
    <source>
        <dbReference type="EMBL" id="OWO98257.1"/>
    </source>
</evidence>
<dbReference type="EMBL" id="MZNU01000404">
    <property type="protein sequence ID" value="OWO98257.1"/>
    <property type="molecule type" value="Genomic_DNA"/>
</dbReference>
<name>A0A218YTC0_9HELO</name>
<dbReference type="InParanoid" id="A0A218YTC0"/>
<dbReference type="AlphaFoldDB" id="A0A218YTC0"/>
<proteinExistence type="predicted"/>
<sequence>MLFSELPSALSIASSAFESHAPIGEVNDKETASATGELEPNKPLVPKRFIVGFAETNKCFHDLRAHVSKNNSPNPPDDSHPQIQSTAANTPISERSVFTFDAALDKQGSPNLYTGMTFASTARRWDTFEAPWQERDWKYRLWLERQAI</sequence>
<protein>
    <submittedName>
        <fullName evidence="2">Uncharacterized protein</fullName>
    </submittedName>
</protein>
<organism evidence="2 3">
    <name type="scientific">Diplocarpon coronariae</name>
    <dbReference type="NCBI Taxonomy" id="2795749"/>
    <lineage>
        <taxon>Eukaryota</taxon>
        <taxon>Fungi</taxon>
        <taxon>Dikarya</taxon>
        <taxon>Ascomycota</taxon>
        <taxon>Pezizomycotina</taxon>
        <taxon>Leotiomycetes</taxon>
        <taxon>Helotiales</taxon>
        <taxon>Drepanopezizaceae</taxon>
        <taxon>Diplocarpon</taxon>
    </lineage>
</organism>
<evidence type="ECO:0000256" key="1">
    <source>
        <dbReference type="SAM" id="MobiDB-lite"/>
    </source>
</evidence>